<feature type="region of interest" description="Disordered" evidence="1">
    <location>
        <begin position="1013"/>
        <end position="1074"/>
    </location>
</feature>
<evidence type="ECO:0000313" key="4">
    <source>
        <dbReference type="EMBL" id="ANQ05720.1"/>
    </source>
</evidence>
<evidence type="ECO:0000259" key="3">
    <source>
        <dbReference type="Pfam" id="PF12887"/>
    </source>
</evidence>
<dbReference type="Pfam" id="PF12878">
    <property type="entry name" value="SICA_beta"/>
    <property type="match status" value="3"/>
</dbReference>
<feature type="domain" description="Schizont-infected cell agglutination extracellular beta" evidence="2">
    <location>
        <begin position="344"/>
        <end position="516"/>
    </location>
</feature>
<feature type="compositionally biased region" description="Polar residues" evidence="1">
    <location>
        <begin position="1047"/>
        <end position="1071"/>
    </location>
</feature>
<organism evidence="4 5">
    <name type="scientific">Plasmodium coatneyi</name>
    <dbReference type="NCBI Taxonomy" id="208452"/>
    <lineage>
        <taxon>Eukaryota</taxon>
        <taxon>Sar</taxon>
        <taxon>Alveolata</taxon>
        <taxon>Apicomplexa</taxon>
        <taxon>Aconoidasida</taxon>
        <taxon>Haemosporida</taxon>
        <taxon>Plasmodiidae</taxon>
        <taxon>Plasmodium</taxon>
    </lineage>
</organism>
<dbReference type="GeneID" id="30906894"/>
<feature type="domain" description="Schizont-infected cell agglutination extracellular beta" evidence="2">
    <location>
        <begin position="807"/>
        <end position="979"/>
    </location>
</feature>
<feature type="domain" description="Schizont-infected cell agglutination extracellular alpha" evidence="3">
    <location>
        <begin position="5"/>
        <end position="158"/>
    </location>
</feature>
<evidence type="ECO:0000313" key="5">
    <source>
        <dbReference type="Proteomes" id="UP000092716"/>
    </source>
</evidence>
<dbReference type="InterPro" id="IPR024285">
    <property type="entry name" value="SICA_extracell_b"/>
</dbReference>
<proteinExistence type="predicted"/>
<dbReference type="KEGG" id="pcot:PCOAH_00001750"/>
<protein>
    <submittedName>
        <fullName evidence="4">SICA antigen</fullName>
    </submittedName>
</protein>
<feature type="domain" description="Schizont-infected cell agglutination extracellular beta" evidence="2">
    <location>
        <begin position="575"/>
        <end position="748"/>
    </location>
</feature>
<gene>
    <name evidence="4" type="ORF">PCOAH_00001750</name>
</gene>
<name>A0A1B1DSF9_9APIC</name>
<dbReference type="Proteomes" id="UP000092716">
    <property type="component" value="Chromosome 1"/>
</dbReference>
<feature type="non-terminal residue" evidence="4">
    <location>
        <position position="1"/>
    </location>
</feature>
<feature type="region of interest" description="Disordered" evidence="1">
    <location>
        <begin position="279"/>
        <end position="338"/>
    </location>
</feature>
<evidence type="ECO:0000259" key="2">
    <source>
        <dbReference type="Pfam" id="PF12878"/>
    </source>
</evidence>
<keyword evidence="5" id="KW-1185">Reference proteome</keyword>
<evidence type="ECO:0000256" key="1">
    <source>
        <dbReference type="SAM" id="MobiDB-lite"/>
    </source>
</evidence>
<dbReference type="InterPro" id="IPR024290">
    <property type="entry name" value="SICA_extracell_a"/>
</dbReference>
<feature type="compositionally biased region" description="Polar residues" evidence="1">
    <location>
        <begin position="289"/>
        <end position="300"/>
    </location>
</feature>
<sequence>KLLWEELKTFTGDMMFNIEKDGQQDQKMCEKASGDNAKELCRLLLRIFFWMDGLKQQVPNEQRDSTGHMIWIRRDKETDVKKEEEQLHSYYRCLIGKVTLVKMLGKHCKLKVVADVVMNDVGKMRKTMNLNGGNQLCNEVDFGSLKLGSRFMWDQIKKRINDFSTENNYGVWLPLVQKGHSKLHTIRDEVQDKGICPNGEENLDKDTLEKLEITVYNDEDLSLDDDIDTDKDTKTSGKELEELLAKAKQEKEAGKEDKEEEFLAKTLHDLLWKKFEQHREEVQSKKKPQTTAVASPPTGQTRKDDTAGDDDALPKVKQPPSNPAPLAPSEPKGDEECSHLKDDMCKRAKCVTTNWFKDRITRDGGGKQNWCTFWNNDVKGRLDKLSEAMIHEKTGDDGICKDIEQTGKEDAQHAEAKRKACEYIVKGLKHIYNSQEHGTDLQKKNNQQFDRTMGCILLNAYADKLKEEAQKKNPPCDVEKGIDHAFTKSGDIKEKTLPCKGDSTCVECTRKENLTCTLNVNEQLFDEGESKKCEIGRSSGRTQMGTKVKEMLSGNAQIQRTLKSICRDCSKEGMKLCERLQCITENWFEDRIYGTHKRTWCVFWNDDAKSRLNELSEAVTTNSESMGDECKNIQGKDASDDDANKKACQFITAGLKGIYELQESTTEPNRKIARNNRLTSQTMYCLFLNAYADKLIKEVRRPCNITEETIKSAFQIGNRNKETWCLDKNTKEKNDCVECKREANFSNCPLNADNDLRRQDSKCDQDKDNIEKKVKEVFENGKGDKEKGPQIKKALTALTNINNINNTLCDRVKCIYHRWGENRKVNGYYEDWKKFWDPDVQNRLNALSNVINEKNTNMEQHCKDLSGASKQACQLITAGLKRIYEIERGKPQEGNDKEKEERKIADNLIFHRTFSCMLLNIFADEMEEKCLAKQQDIKAGIQHAFSESAKIKEQTHPCKTEGDLCPFCERKEDYKTCSIKDKDGETIGDRMKKMLLYNGQIKQALSTIDSLCKPPAATKPATTSQSGSQGRSESSGSSAPPAGRAETSGNSLAGFQQDTKGVKGKSTTANCGNGVVDGGMDAADACLGFSNNDIPVSNTYTPDPDEADAISGPKGVLGSEIGNVAIVKGKVELPTDPLPTGADPGSQTIPTTGQVHRVYLVQVLQDTSLLVPPDPAVREPGNPDPLDQVPLELGTQVLPVQVVLHTSLRVPLDQVPQELGTQVLPAPVLLELGTQVLLVPAPLELGIQVLLVPVLQEPGTQVLPVQVQLVIKTLVVQDQVLLELHKQQLVMTNHWDHLHQGNHKDHHNKGARTPWFHHHYHQQQQHHHLGVLQQEEHVLRGRVPEASFPFNMLVTL</sequence>
<accession>A0A1B1DSF9</accession>
<dbReference type="RefSeq" id="XP_019912415.1">
    <property type="nucleotide sequence ID" value="XM_020056992.1"/>
</dbReference>
<dbReference type="Pfam" id="PF12887">
    <property type="entry name" value="SICA_alpha"/>
    <property type="match status" value="1"/>
</dbReference>
<feature type="compositionally biased region" description="Low complexity" evidence="1">
    <location>
        <begin position="1021"/>
        <end position="1046"/>
    </location>
</feature>
<reference evidence="5" key="1">
    <citation type="submission" date="2016-06" db="EMBL/GenBank/DDBJ databases">
        <title>First high quality genome sequence of Plasmodium coatneyi using continuous long reads from single molecule, real-time sequencing.</title>
        <authorList>
            <person name="Chien J.-T."/>
            <person name="Pakala S.B."/>
            <person name="Geraldo J.A."/>
            <person name="Lapp S.A."/>
            <person name="Barnwell J.W."/>
            <person name="Kissinger J.C."/>
            <person name="Galinski M.R."/>
            <person name="Humphrey J.C."/>
        </authorList>
    </citation>
    <scope>NUCLEOTIDE SEQUENCE [LARGE SCALE GENOMIC DNA]</scope>
    <source>
        <strain evidence="5">Hackeri</strain>
    </source>
</reference>
<dbReference type="EMBL" id="CP016239">
    <property type="protein sequence ID" value="ANQ05720.1"/>
    <property type="molecule type" value="Genomic_DNA"/>
</dbReference>
<dbReference type="VEuPathDB" id="PlasmoDB:PCOAH_00001750"/>